<keyword evidence="4" id="KW-0769">Symport</keyword>
<evidence type="ECO:0000256" key="3">
    <source>
        <dbReference type="ARBA" id="ARBA00022692"/>
    </source>
</evidence>
<dbReference type="Gene3D" id="1.20.1250.20">
    <property type="entry name" value="MFS general substrate transporter like domains"/>
    <property type="match status" value="2"/>
</dbReference>
<feature type="transmembrane region" description="Helical" evidence="7">
    <location>
        <begin position="196"/>
        <end position="220"/>
    </location>
</feature>
<dbReference type="InterPro" id="IPR011701">
    <property type="entry name" value="MFS"/>
</dbReference>
<evidence type="ECO:0000256" key="7">
    <source>
        <dbReference type="SAM" id="Phobius"/>
    </source>
</evidence>
<evidence type="ECO:0000313" key="8">
    <source>
        <dbReference type="Proteomes" id="UP000095283"/>
    </source>
</evidence>
<keyword evidence="3 7" id="KW-0812">Transmembrane</keyword>
<dbReference type="GO" id="GO:0030672">
    <property type="term" value="C:synaptic vesicle membrane"/>
    <property type="evidence" value="ECO:0007669"/>
    <property type="project" value="TreeGrafter"/>
</dbReference>
<dbReference type="GO" id="GO:0050803">
    <property type="term" value="P:regulation of synapse structure or activity"/>
    <property type="evidence" value="ECO:0007669"/>
    <property type="project" value="TreeGrafter"/>
</dbReference>
<proteinExistence type="predicted"/>
<dbReference type="GO" id="GO:0035249">
    <property type="term" value="P:synaptic transmission, glutamatergic"/>
    <property type="evidence" value="ECO:0007669"/>
    <property type="project" value="TreeGrafter"/>
</dbReference>
<feature type="transmembrane region" description="Helical" evidence="7">
    <location>
        <begin position="425"/>
        <end position="445"/>
    </location>
</feature>
<accession>A0A1I7XHK9</accession>
<dbReference type="WBParaSite" id="Hba_16802">
    <property type="protein sequence ID" value="Hba_16802"/>
    <property type="gene ID" value="Hba_16802"/>
</dbReference>
<reference evidence="9" key="1">
    <citation type="submission" date="2016-11" db="UniProtKB">
        <authorList>
            <consortium name="WormBaseParasite"/>
        </authorList>
    </citation>
    <scope>IDENTIFICATION</scope>
</reference>
<dbReference type="Proteomes" id="UP000095283">
    <property type="component" value="Unplaced"/>
</dbReference>
<evidence type="ECO:0000256" key="1">
    <source>
        <dbReference type="ARBA" id="ARBA00004141"/>
    </source>
</evidence>
<dbReference type="GO" id="GO:0005313">
    <property type="term" value="F:L-glutamate transmembrane transporter activity"/>
    <property type="evidence" value="ECO:0007669"/>
    <property type="project" value="TreeGrafter"/>
</dbReference>
<evidence type="ECO:0000256" key="2">
    <source>
        <dbReference type="ARBA" id="ARBA00022448"/>
    </source>
</evidence>
<dbReference type="InterPro" id="IPR050382">
    <property type="entry name" value="MFS_Na/Anion_cotransporter"/>
</dbReference>
<dbReference type="GO" id="GO:0015293">
    <property type="term" value="F:symporter activity"/>
    <property type="evidence" value="ECO:0007669"/>
    <property type="project" value="UniProtKB-KW"/>
</dbReference>
<dbReference type="SUPFAM" id="SSF103473">
    <property type="entry name" value="MFS general substrate transporter"/>
    <property type="match status" value="2"/>
</dbReference>
<comment type="subcellular location">
    <subcellularLocation>
        <location evidence="1">Membrane</location>
        <topology evidence="1">Multi-pass membrane protein</topology>
    </subcellularLocation>
</comment>
<dbReference type="GO" id="GO:0098700">
    <property type="term" value="P:neurotransmitter loading into synaptic vesicle"/>
    <property type="evidence" value="ECO:0007669"/>
    <property type="project" value="TreeGrafter"/>
</dbReference>
<dbReference type="Pfam" id="PF07690">
    <property type="entry name" value="MFS_1"/>
    <property type="match status" value="1"/>
</dbReference>
<dbReference type="GO" id="GO:0005326">
    <property type="term" value="F:neurotransmitter transmembrane transporter activity"/>
    <property type="evidence" value="ECO:0007669"/>
    <property type="project" value="TreeGrafter"/>
</dbReference>
<keyword evidence="5 7" id="KW-1133">Transmembrane helix</keyword>
<name>A0A1I7XHK9_HETBA</name>
<keyword evidence="6 7" id="KW-0472">Membrane</keyword>
<dbReference type="InterPro" id="IPR036259">
    <property type="entry name" value="MFS_trans_sf"/>
</dbReference>
<dbReference type="PANTHER" id="PTHR11662">
    <property type="entry name" value="SOLUTE CARRIER FAMILY 17"/>
    <property type="match status" value="1"/>
</dbReference>
<dbReference type="AlphaFoldDB" id="A0A1I7XHK9"/>
<feature type="transmembrane region" description="Helical" evidence="7">
    <location>
        <begin position="332"/>
        <end position="353"/>
    </location>
</feature>
<feature type="transmembrane region" description="Helical" evidence="7">
    <location>
        <begin position="399"/>
        <end position="419"/>
    </location>
</feature>
<protein>
    <submittedName>
        <fullName evidence="9">MFS domain-containing protein</fullName>
    </submittedName>
</protein>
<keyword evidence="8" id="KW-1185">Reference proteome</keyword>
<organism evidence="8 9">
    <name type="scientific">Heterorhabditis bacteriophora</name>
    <name type="common">Entomopathogenic nematode worm</name>
    <dbReference type="NCBI Taxonomy" id="37862"/>
    <lineage>
        <taxon>Eukaryota</taxon>
        <taxon>Metazoa</taxon>
        <taxon>Ecdysozoa</taxon>
        <taxon>Nematoda</taxon>
        <taxon>Chromadorea</taxon>
        <taxon>Rhabditida</taxon>
        <taxon>Rhabditina</taxon>
        <taxon>Rhabditomorpha</taxon>
        <taxon>Strongyloidea</taxon>
        <taxon>Heterorhabditidae</taxon>
        <taxon>Heterorhabditis</taxon>
    </lineage>
</organism>
<feature type="transmembrane region" description="Helical" evidence="7">
    <location>
        <begin position="465"/>
        <end position="483"/>
    </location>
</feature>
<keyword evidence="2" id="KW-0813">Transport</keyword>
<evidence type="ECO:0000256" key="6">
    <source>
        <dbReference type="ARBA" id="ARBA00023136"/>
    </source>
</evidence>
<dbReference type="PANTHER" id="PTHR11662:SF456">
    <property type="entry name" value="VESICULAR GLUTAMATE TRANSPORTER, ISOFORM A"/>
    <property type="match status" value="1"/>
</dbReference>
<evidence type="ECO:0000313" key="9">
    <source>
        <dbReference type="WBParaSite" id="Hba_16802"/>
    </source>
</evidence>
<feature type="transmembrane region" description="Helical" evidence="7">
    <location>
        <begin position="130"/>
        <end position="150"/>
    </location>
</feature>
<dbReference type="FunFam" id="1.20.1250.20:FF:000003">
    <property type="entry name" value="Solute carrier family 17 member 3"/>
    <property type="match status" value="1"/>
</dbReference>
<sequence>MAQSIPRSFNDVWETSKQQFNDYKQPLTRLLNKDAGAKFQNEEDESQCGYHKRSASYVQHDGITEGNGTNLYSYDQGANGVLVHSNKVLQVHEFNWTRAELGVMESSFFYGYLITQVPAGFLAAKYPPNMLFGIAIGCGSFLNTLLPYAFTTRSDTLVAVIQIMQGLVQGVAYPSMHGVWRYWAPPLERSKLATTAFTGSYAGAVLGLPVSAFLVSYAIVLHSSQKDCTYAREFLYLLSETLRHVWSTLFTHKQLFWMAIVAEHSLGRVWQEEGERNGDAFRFSNGTDPAQQIPLRMTYTTRPSQDFSDQYKSDRMFYVQRLEIRNFRVSDLLQSGILAALPHAVMGIVVLLGGQLADFLRSNKILSTTAVRKLFNCGGFGGEALFMLVVAYTNKESTAVLALVLAVGCSGFAISGFNVNHLDIAPRYAAILMGFSNGIGTLAGLTCPFITEKFTANGAHGWEKVFLLASLIHFTGVTFYAVYASGELQEWAEPKPEEEPWNTTVLNHRSINGEQFVL</sequence>
<dbReference type="GO" id="GO:0060076">
    <property type="term" value="C:excitatory synapse"/>
    <property type="evidence" value="ECO:0007669"/>
    <property type="project" value="TreeGrafter"/>
</dbReference>
<evidence type="ECO:0000256" key="5">
    <source>
        <dbReference type="ARBA" id="ARBA00022989"/>
    </source>
</evidence>
<feature type="transmembrane region" description="Helical" evidence="7">
    <location>
        <begin position="157"/>
        <end position="176"/>
    </location>
</feature>
<evidence type="ECO:0000256" key="4">
    <source>
        <dbReference type="ARBA" id="ARBA00022847"/>
    </source>
</evidence>